<dbReference type="Proteomes" id="UP001161276">
    <property type="component" value="Unassembled WGS sequence"/>
</dbReference>
<comment type="caution">
    <text evidence="1">The sequence shown here is derived from an EMBL/GenBank/DDBJ whole genome shotgun (WGS) entry which is preliminary data.</text>
</comment>
<dbReference type="GO" id="GO:0007155">
    <property type="term" value="P:cell adhesion"/>
    <property type="evidence" value="ECO:0007669"/>
    <property type="project" value="InterPro"/>
</dbReference>
<dbReference type="EMBL" id="JAOCKG010000012">
    <property type="protein sequence ID" value="MDH2053259.1"/>
    <property type="molecule type" value="Genomic_DNA"/>
</dbReference>
<dbReference type="RefSeq" id="WP_131224897.1">
    <property type="nucleotide sequence ID" value="NZ_ALJE01000019.1"/>
</dbReference>
<dbReference type="InterPro" id="IPR036937">
    <property type="entry name" value="Adhesion_dom_fimbrial_sf"/>
</dbReference>
<organism evidence="1 2">
    <name type="scientific">Achromobacter marplatensis</name>
    <dbReference type="NCBI Taxonomy" id="470868"/>
    <lineage>
        <taxon>Bacteria</taxon>
        <taxon>Pseudomonadati</taxon>
        <taxon>Pseudomonadota</taxon>
        <taxon>Betaproteobacteria</taxon>
        <taxon>Burkholderiales</taxon>
        <taxon>Alcaligenaceae</taxon>
        <taxon>Achromobacter</taxon>
    </lineage>
</organism>
<dbReference type="AlphaFoldDB" id="A0AA42WGM9"/>
<proteinExistence type="predicted"/>
<protein>
    <submittedName>
        <fullName evidence="1">Uncharacterized protein</fullName>
    </submittedName>
</protein>
<gene>
    <name evidence="1" type="ORF">N5K24_22820</name>
</gene>
<name>A0AA42WGM9_9BURK</name>
<accession>A0AA42WGM9</accession>
<sequence length="292" mass="31603">MRNPPPSTPTMSVLFRNLLIRVFAALIGAGVSFHAYAFLYPVAVTTPFIEGGSGELHITTRVGKREIVGEDGDRKVPYNSIMQPAHWLASDPSRIYAATPVGNCTWYCVASTRNDSIADLAERWSYLSWSGKVLIPGAAGSKVCSGVIIRTDRDEGLVTSPFYVGPNFDGNCGYVYSNCIMEMQGAAELIHGEIFDTDADGHSASTQLKIRCYGTTYVRMRLVSGSGAGDEDRVTLSNGGKSRLFVNDNPISSQLRLQDGINTVKLSDKLEIPADVTLGKFTGSAVLMVEPY</sequence>
<dbReference type="GO" id="GO:0009289">
    <property type="term" value="C:pilus"/>
    <property type="evidence" value="ECO:0007669"/>
    <property type="project" value="InterPro"/>
</dbReference>
<evidence type="ECO:0000313" key="1">
    <source>
        <dbReference type="EMBL" id="MDH2053259.1"/>
    </source>
</evidence>
<evidence type="ECO:0000313" key="2">
    <source>
        <dbReference type="Proteomes" id="UP001161276"/>
    </source>
</evidence>
<reference evidence="1" key="1">
    <citation type="submission" date="2022-09" db="EMBL/GenBank/DDBJ databases">
        <title>Intensive care unit water sources are persistently colonized with multi-drug resistant bacteria and are the site of extensive horizontal gene transfer of antibiotic resistance genes.</title>
        <authorList>
            <person name="Diorio-Toth L."/>
        </authorList>
    </citation>
    <scope>NUCLEOTIDE SEQUENCE</scope>
    <source>
        <strain evidence="1">GD03676</strain>
    </source>
</reference>
<dbReference type="Gene3D" id="2.60.40.1090">
    <property type="entry name" value="Fimbrial-type adhesion domain"/>
    <property type="match status" value="1"/>
</dbReference>